<accession>A0ABV2TZ30</accession>
<feature type="signal peptide" evidence="1">
    <location>
        <begin position="1"/>
        <end position="19"/>
    </location>
</feature>
<comment type="caution">
    <text evidence="3">The sequence shown here is derived from an EMBL/GenBank/DDBJ whole genome shotgun (WGS) entry which is preliminary data.</text>
</comment>
<sequence length="123" mass="14211">MRTVFNALILLFFSTVSFAQQGTISIEQDPKIDALVQIYKSSPDIASVYRIQIYFGSLNDAKDIKMQAEGDYPDWYSKIDFISPSYRVRIGQFKTKLDAERNLMDVRKKYPSAMLIQPEKKQS</sequence>
<dbReference type="Proteomes" id="UP001549773">
    <property type="component" value="Unassembled WGS sequence"/>
</dbReference>
<reference evidence="3 4" key="1">
    <citation type="submission" date="2024-07" db="EMBL/GenBank/DDBJ databases">
        <title>The genome sequence of type strain Sediminicola luteus GDMCC 1.2596T.</title>
        <authorList>
            <person name="Liu Y."/>
        </authorList>
    </citation>
    <scope>NUCLEOTIDE SEQUENCE [LARGE SCALE GENOMIC DNA]</scope>
    <source>
        <strain evidence="3 4">GDMCC 1.2596</strain>
    </source>
</reference>
<dbReference type="EMBL" id="JBEWYP010000005">
    <property type="protein sequence ID" value="MET7029730.1"/>
    <property type="molecule type" value="Genomic_DNA"/>
</dbReference>
<protein>
    <submittedName>
        <fullName evidence="3">SPOR domain-containing protein</fullName>
    </submittedName>
</protein>
<feature type="domain" description="SPOR" evidence="2">
    <location>
        <begin position="48"/>
        <end position="117"/>
    </location>
</feature>
<evidence type="ECO:0000313" key="3">
    <source>
        <dbReference type="EMBL" id="MET7029730.1"/>
    </source>
</evidence>
<feature type="chain" id="PRO_5047497926" evidence="1">
    <location>
        <begin position="20"/>
        <end position="123"/>
    </location>
</feature>
<keyword evidence="1" id="KW-0732">Signal</keyword>
<evidence type="ECO:0000256" key="1">
    <source>
        <dbReference type="SAM" id="SignalP"/>
    </source>
</evidence>
<proteinExistence type="predicted"/>
<dbReference type="RefSeq" id="WP_354618543.1">
    <property type="nucleotide sequence ID" value="NZ_JBEWYP010000005.1"/>
</dbReference>
<name>A0ABV2TZ30_9FLAO</name>
<dbReference type="InterPro" id="IPR007730">
    <property type="entry name" value="SPOR-like_dom"/>
</dbReference>
<keyword evidence="4" id="KW-1185">Reference proteome</keyword>
<organism evidence="3 4">
    <name type="scientific">Sediminicola luteus</name>
    <dbReference type="NCBI Taxonomy" id="319238"/>
    <lineage>
        <taxon>Bacteria</taxon>
        <taxon>Pseudomonadati</taxon>
        <taxon>Bacteroidota</taxon>
        <taxon>Flavobacteriia</taxon>
        <taxon>Flavobacteriales</taxon>
        <taxon>Flavobacteriaceae</taxon>
        <taxon>Sediminicola</taxon>
    </lineage>
</organism>
<evidence type="ECO:0000313" key="4">
    <source>
        <dbReference type="Proteomes" id="UP001549773"/>
    </source>
</evidence>
<dbReference type="Pfam" id="PF05036">
    <property type="entry name" value="SPOR"/>
    <property type="match status" value="1"/>
</dbReference>
<gene>
    <name evidence="3" type="ORF">ABXZ32_09995</name>
</gene>
<evidence type="ECO:0000259" key="2">
    <source>
        <dbReference type="Pfam" id="PF05036"/>
    </source>
</evidence>